<evidence type="ECO:0000313" key="2">
    <source>
        <dbReference type="EMBL" id="KAK7024580.1"/>
    </source>
</evidence>
<accession>A0AAW0BD19</accession>
<sequence>MSASGVKKENVSSQKPPVNKMEPVKELTKSKWNFESDKSLIETLKTQKAQSVQADNARFTFSAWKAAEIALRGLELCSGGRSKSCNEETYIKI</sequence>
<evidence type="ECO:0000256" key="1">
    <source>
        <dbReference type="SAM" id="MobiDB-lite"/>
    </source>
</evidence>
<name>A0AAW0BD19_9AGAR</name>
<dbReference type="Proteomes" id="UP001383192">
    <property type="component" value="Unassembled WGS sequence"/>
</dbReference>
<feature type="region of interest" description="Disordered" evidence="1">
    <location>
        <begin position="1"/>
        <end position="24"/>
    </location>
</feature>
<dbReference type="EMBL" id="JAYKXP010000120">
    <property type="protein sequence ID" value="KAK7024580.1"/>
    <property type="molecule type" value="Genomic_DNA"/>
</dbReference>
<organism evidence="2 3">
    <name type="scientific">Paramarasmius palmivorus</name>
    <dbReference type="NCBI Taxonomy" id="297713"/>
    <lineage>
        <taxon>Eukaryota</taxon>
        <taxon>Fungi</taxon>
        <taxon>Dikarya</taxon>
        <taxon>Basidiomycota</taxon>
        <taxon>Agaricomycotina</taxon>
        <taxon>Agaricomycetes</taxon>
        <taxon>Agaricomycetidae</taxon>
        <taxon>Agaricales</taxon>
        <taxon>Marasmiineae</taxon>
        <taxon>Marasmiaceae</taxon>
        <taxon>Paramarasmius</taxon>
    </lineage>
</organism>
<reference evidence="2 3" key="1">
    <citation type="submission" date="2024-01" db="EMBL/GenBank/DDBJ databases">
        <title>A draft genome for a cacao thread blight-causing isolate of Paramarasmius palmivorus.</title>
        <authorList>
            <person name="Baruah I.K."/>
            <person name="Bukari Y."/>
            <person name="Amoako-Attah I."/>
            <person name="Meinhardt L.W."/>
            <person name="Bailey B.A."/>
            <person name="Cohen S.P."/>
        </authorList>
    </citation>
    <scope>NUCLEOTIDE SEQUENCE [LARGE SCALE GENOMIC DNA]</scope>
    <source>
        <strain evidence="2 3">GH-12</strain>
    </source>
</reference>
<feature type="compositionally biased region" description="Basic and acidic residues" evidence="1">
    <location>
        <begin position="1"/>
        <end position="10"/>
    </location>
</feature>
<protein>
    <submittedName>
        <fullName evidence="2">Uncharacterized protein</fullName>
    </submittedName>
</protein>
<keyword evidence="3" id="KW-1185">Reference proteome</keyword>
<gene>
    <name evidence="2" type="ORF">VNI00_016185</name>
</gene>
<dbReference type="AlphaFoldDB" id="A0AAW0BD19"/>
<evidence type="ECO:0000313" key="3">
    <source>
        <dbReference type="Proteomes" id="UP001383192"/>
    </source>
</evidence>
<proteinExistence type="predicted"/>
<comment type="caution">
    <text evidence="2">The sequence shown here is derived from an EMBL/GenBank/DDBJ whole genome shotgun (WGS) entry which is preliminary data.</text>
</comment>